<dbReference type="AlphaFoldDB" id="A0A3A1WKJ8"/>
<accession>A0A3A1WKJ8</accession>
<name>A0A3A1WKJ8_9HYPH</name>
<protein>
    <submittedName>
        <fullName evidence="1">DUF1236 domain-containing protein</fullName>
    </submittedName>
</protein>
<proteinExistence type="predicted"/>
<dbReference type="EMBL" id="QYRN01000005">
    <property type="protein sequence ID" value="RIY00770.1"/>
    <property type="molecule type" value="Genomic_DNA"/>
</dbReference>
<comment type="caution">
    <text evidence="1">The sequence shown here is derived from an EMBL/GenBank/DDBJ whole genome shotgun (WGS) entry which is preliminary data.</text>
</comment>
<reference evidence="2" key="1">
    <citation type="submission" date="2018-09" db="EMBL/GenBank/DDBJ databases">
        <authorList>
            <person name="Tuo L."/>
        </authorList>
    </citation>
    <scope>NUCLEOTIDE SEQUENCE [LARGE SCALE GENOMIC DNA]</scope>
    <source>
        <strain evidence="2">M2BS4Y-1</strain>
    </source>
</reference>
<keyword evidence="2" id="KW-1185">Reference proteome</keyword>
<gene>
    <name evidence="1" type="ORF">D3218_10175</name>
</gene>
<organism evidence="1 2">
    <name type="scientific">Aureimonas flava</name>
    <dbReference type="NCBI Taxonomy" id="2320271"/>
    <lineage>
        <taxon>Bacteria</taxon>
        <taxon>Pseudomonadati</taxon>
        <taxon>Pseudomonadota</taxon>
        <taxon>Alphaproteobacteria</taxon>
        <taxon>Hyphomicrobiales</taxon>
        <taxon>Aurantimonadaceae</taxon>
        <taxon>Aureimonas</taxon>
    </lineage>
</organism>
<evidence type="ECO:0000313" key="2">
    <source>
        <dbReference type="Proteomes" id="UP000265750"/>
    </source>
</evidence>
<evidence type="ECO:0000313" key="1">
    <source>
        <dbReference type="EMBL" id="RIY00770.1"/>
    </source>
</evidence>
<sequence length="134" mass="14585">MIPSTTADRGRRRRCLLEPRRSHPRARGKAMTVISRMARIGRNGGVALVALLLAGVAGTAAAQSAQERVNVYQYAVDHPQADASLRAAPTLGASVPQAVDLSRVEGDQDYGYFYFDGRPVLVDLRTRSVVRVDH</sequence>
<dbReference type="Proteomes" id="UP000265750">
    <property type="component" value="Unassembled WGS sequence"/>
</dbReference>
<dbReference type="OrthoDB" id="102964at2"/>